<proteinExistence type="inferred from homology"/>
<dbReference type="Gene3D" id="6.10.20.10">
    <property type="entry name" value="Lysine tRNA ligase, stem contact fold domain"/>
    <property type="match status" value="1"/>
</dbReference>
<evidence type="ECO:0000256" key="9">
    <source>
        <dbReference type="ARBA" id="ARBA00048573"/>
    </source>
</evidence>
<evidence type="ECO:0000256" key="7">
    <source>
        <dbReference type="ARBA" id="ARBA00022917"/>
    </source>
</evidence>
<dbReference type="Pfam" id="PF01921">
    <property type="entry name" value="tRNA-synt_1f"/>
    <property type="match status" value="1"/>
</dbReference>
<dbReference type="Gene3D" id="1.10.10.350">
    <property type="match status" value="1"/>
</dbReference>
<dbReference type="SUPFAM" id="SSF52374">
    <property type="entry name" value="Nucleotidylyl transferase"/>
    <property type="match status" value="1"/>
</dbReference>
<dbReference type="PROSITE" id="PS00178">
    <property type="entry name" value="AA_TRNA_LIGASE_I"/>
    <property type="match status" value="1"/>
</dbReference>
<dbReference type="AlphaFoldDB" id="Q2QAL6"/>
<evidence type="ECO:0000256" key="6">
    <source>
        <dbReference type="ARBA" id="ARBA00022840"/>
    </source>
</evidence>
<dbReference type="InterPro" id="IPR002904">
    <property type="entry name" value="Lys-tRNA-ligase"/>
</dbReference>
<keyword evidence="5 10" id="KW-0547">Nucleotide-binding</keyword>
<sequence>MHWADSIAKALSHRGNDHVIASGITPSGEFHIGHLREILTSDIIKRACLHQNPDANIQFVFFVDDADPLRKVYSFLDNSYEQFIGHQLAKIPPPDKNGAPDFERFNNGKGMSYADYFLEPFKQALEILGVEIDEYISNYQAYKTGKFTDQARAACNQADQIREIIERVSGRELDEDWFPWNPIDAEGCMDGITVTGWEDPIVHWKDSNGNTGQSDVTKGEGKLPWRIDWPAKWAWRKVTMEPFGKDHGAAGGSYDTGKEIVGLFDALPPYPTTYEWISLKGAGAMSSSTGVTIGPLESLRLVPPEIMRYLIARSQPKRHIDFDTGNALIELADEYQRKMSNVHILPEPGASKRQIKAHEVGLSQLVYSAVSSELGWAVKKFVSEVGQENLKTSQQLKIAFENLTKVSFRHLALIAQLRENDADVWESLLRSGLIIDSQYHDYTEGMIVPDDIVNPDLSENSSINLIVQSHVEAWNNLPLRLELMRNWINSPHFPEGFRLRIQDEISDGAKENIDSRDLQYLIELQQALSSCEWESGTINNHVCELAKQKSMSLRDTFELLYWIFLDQNFGPKLANILAEMSRDDVLNLLQMAIDELSS</sequence>
<dbReference type="GO" id="GO:0000049">
    <property type="term" value="F:tRNA binding"/>
    <property type="evidence" value="ECO:0007669"/>
    <property type="project" value="InterPro"/>
</dbReference>
<evidence type="ECO:0000256" key="2">
    <source>
        <dbReference type="ARBA" id="ARBA00005594"/>
    </source>
</evidence>
<dbReference type="SUPFAM" id="SSF48163">
    <property type="entry name" value="An anticodon-binding domain of class I aminoacyl-tRNA synthetases"/>
    <property type="match status" value="1"/>
</dbReference>
<evidence type="ECO:0000256" key="4">
    <source>
        <dbReference type="ARBA" id="ARBA00022598"/>
    </source>
</evidence>
<keyword evidence="3 10" id="KW-0963">Cytoplasm</keyword>
<accession>Q2QAL6</accession>
<dbReference type="PANTHER" id="PTHR37940">
    <property type="entry name" value="LYSINE--TRNA LIGASE"/>
    <property type="match status" value="1"/>
</dbReference>
<evidence type="ECO:0000256" key="1">
    <source>
        <dbReference type="ARBA" id="ARBA00004496"/>
    </source>
</evidence>
<dbReference type="NCBIfam" id="TIGR00467">
    <property type="entry name" value="lysS_arch"/>
    <property type="match status" value="1"/>
</dbReference>
<keyword evidence="8 10" id="KW-0030">Aminoacyl-tRNA synthetase</keyword>
<dbReference type="EMBL" id="DQ156349">
    <property type="protein sequence ID" value="ABA61430.1"/>
    <property type="molecule type" value="Genomic_DNA"/>
</dbReference>
<dbReference type="GO" id="GO:0005524">
    <property type="term" value="F:ATP binding"/>
    <property type="evidence" value="ECO:0007669"/>
    <property type="project" value="UniProtKB-UniRule"/>
</dbReference>
<dbReference type="InterPro" id="IPR020751">
    <property type="entry name" value="aa-tRNA-synth_I_codon-bd_sub2"/>
</dbReference>
<evidence type="ECO:0000256" key="5">
    <source>
        <dbReference type="ARBA" id="ARBA00022741"/>
    </source>
</evidence>
<dbReference type="InterPro" id="IPR042078">
    <property type="entry name" value="Lys-tRNA-ligase_SC_fold"/>
</dbReference>
<gene>
    <name evidence="10" type="primary">lysS</name>
</gene>
<name>Q2QAL6_9ARCH</name>
<dbReference type="InterPro" id="IPR008925">
    <property type="entry name" value="aa_tRNA-synth_I_cd-bd_sf"/>
</dbReference>
<comment type="subcellular location">
    <subcellularLocation>
        <location evidence="1 10">Cytoplasm</location>
    </subcellularLocation>
</comment>
<dbReference type="PANTHER" id="PTHR37940:SF1">
    <property type="entry name" value="LYSINE--TRNA LIGASE"/>
    <property type="match status" value="1"/>
</dbReference>
<comment type="caution">
    <text evidence="10">Lacks conserved residue(s) required for the propagation of feature annotation.</text>
</comment>
<dbReference type="InterPro" id="IPR001412">
    <property type="entry name" value="aa-tRNA-synth_I_CS"/>
</dbReference>
<keyword evidence="7 10" id="KW-0648">Protein biosynthesis</keyword>
<dbReference type="EC" id="6.1.1.6" evidence="10"/>
<evidence type="ECO:0000256" key="8">
    <source>
        <dbReference type="ARBA" id="ARBA00023146"/>
    </source>
</evidence>
<dbReference type="GO" id="GO:0005737">
    <property type="term" value="C:cytoplasm"/>
    <property type="evidence" value="ECO:0007669"/>
    <property type="project" value="UniProtKB-SubCell"/>
</dbReference>
<comment type="catalytic activity">
    <reaction evidence="9 10">
        <text>tRNA(Lys) + L-lysine + ATP = L-lysyl-tRNA(Lys) + AMP + diphosphate</text>
        <dbReference type="Rhea" id="RHEA:20792"/>
        <dbReference type="Rhea" id="RHEA-COMP:9696"/>
        <dbReference type="Rhea" id="RHEA-COMP:9697"/>
        <dbReference type="ChEBI" id="CHEBI:30616"/>
        <dbReference type="ChEBI" id="CHEBI:32551"/>
        <dbReference type="ChEBI" id="CHEBI:33019"/>
        <dbReference type="ChEBI" id="CHEBI:78442"/>
        <dbReference type="ChEBI" id="CHEBI:78529"/>
        <dbReference type="ChEBI" id="CHEBI:456215"/>
        <dbReference type="EC" id="6.1.1.6"/>
    </reaction>
</comment>
<keyword evidence="4 10" id="KW-0436">Ligase</keyword>
<feature type="short sequence motif" description="'KMSKS' region" evidence="10">
    <location>
        <begin position="284"/>
        <end position="288"/>
    </location>
</feature>
<dbReference type="GO" id="GO:0004824">
    <property type="term" value="F:lysine-tRNA ligase activity"/>
    <property type="evidence" value="ECO:0007669"/>
    <property type="project" value="UniProtKB-UniRule"/>
</dbReference>
<protein>
    <recommendedName>
        <fullName evidence="10">Lysine--tRNA ligase</fullName>
        <ecNumber evidence="10">6.1.1.6</ecNumber>
    </recommendedName>
    <alternativeName>
        <fullName evidence="10">Lysyl-tRNA synthetase</fullName>
        <shortName evidence="10">LysRS</shortName>
    </alternativeName>
</protein>
<dbReference type="HAMAP" id="MF_00177">
    <property type="entry name" value="Lys_tRNA_synth_class1"/>
    <property type="match status" value="1"/>
</dbReference>
<dbReference type="Gene3D" id="3.40.50.620">
    <property type="entry name" value="HUPs"/>
    <property type="match status" value="2"/>
</dbReference>
<organism evidence="11">
    <name type="scientific">uncultured marine group II euryarchaeote HF70_39H11</name>
    <dbReference type="NCBI Taxonomy" id="347541"/>
    <lineage>
        <taxon>Archaea</taxon>
        <taxon>Methanobacteriati</taxon>
        <taxon>Thermoplasmatota</taxon>
        <taxon>Candidatus Poseidoniia</taxon>
        <taxon>Candidatus Poseidoniales</taxon>
        <taxon>environmental samples</taxon>
    </lineage>
</organism>
<evidence type="ECO:0000256" key="3">
    <source>
        <dbReference type="ARBA" id="ARBA00022490"/>
    </source>
</evidence>
<evidence type="ECO:0000256" key="10">
    <source>
        <dbReference type="HAMAP-Rule" id="MF_00177"/>
    </source>
</evidence>
<reference evidence="11" key="1">
    <citation type="journal article" date="2006" name="Nature">
        <title>Proteorhodopsin lateral gene transfer between marine planktonic Bacteria and Archaea.</title>
        <authorList>
            <person name="Frigaard N.U."/>
            <person name="Martinez A."/>
            <person name="Mincer T.J."/>
            <person name="DeLong E.F."/>
        </authorList>
    </citation>
    <scope>NUCLEOTIDE SEQUENCE</scope>
</reference>
<dbReference type="InterPro" id="IPR014729">
    <property type="entry name" value="Rossmann-like_a/b/a_fold"/>
</dbReference>
<evidence type="ECO:0000313" key="11">
    <source>
        <dbReference type="EMBL" id="ABA61430.1"/>
    </source>
</evidence>
<keyword evidence="6 10" id="KW-0067">ATP-binding</keyword>
<comment type="similarity">
    <text evidence="2 10">Belongs to the class-I aminoacyl-tRNA synthetase family.</text>
</comment>
<dbReference type="GO" id="GO:0006430">
    <property type="term" value="P:lysyl-tRNA aminoacylation"/>
    <property type="evidence" value="ECO:0007669"/>
    <property type="project" value="UniProtKB-UniRule"/>
</dbReference>